<organism evidence="1 2">
    <name type="scientific">Ohtaekwangia kribbensis</name>
    <dbReference type="NCBI Taxonomy" id="688913"/>
    <lineage>
        <taxon>Bacteria</taxon>
        <taxon>Pseudomonadati</taxon>
        <taxon>Bacteroidota</taxon>
        <taxon>Cytophagia</taxon>
        <taxon>Cytophagales</taxon>
        <taxon>Fulvivirgaceae</taxon>
        <taxon>Ohtaekwangia</taxon>
    </lineage>
</organism>
<proteinExistence type="predicted"/>
<protein>
    <submittedName>
        <fullName evidence="1">Uncharacterized protein</fullName>
    </submittedName>
</protein>
<evidence type="ECO:0000313" key="2">
    <source>
        <dbReference type="Proteomes" id="UP001597112"/>
    </source>
</evidence>
<evidence type="ECO:0000313" key="1">
    <source>
        <dbReference type="EMBL" id="MFD1001044.1"/>
    </source>
</evidence>
<accession>A0ABW3K459</accession>
<comment type="caution">
    <text evidence="1">The sequence shown here is derived from an EMBL/GenBank/DDBJ whole genome shotgun (WGS) entry which is preliminary data.</text>
</comment>
<dbReference type="EMBL" id="JBHTKA010000007">
    <property type="protein sequence ID" value="MFD1001044.1"/>
    <property type="molecule type" value="Genomic_DNA"/>
</dbReference>
<reference evidence="2" key="1">
    <citation type="journal article" date="2019" name="Int. J. Syst. Evol. Microbiol.">
        <title>The Global Catalogue of Microorganisms (GCM) 10K type strain sequencing project: providing services to taxonomists for standard genome sequencing and annotation.</title>
        <authorList>
            <consortium name="The Broad Institute Genomics Platform"/>
            <consortium name="The Broad Institute Genome Sequencing Center for Infectious Disease"/>
            <person name="Wu L."/>
            <person name="Ma J."/>
        </authorList>
    </citation>
    <scope>NUCLEOTIDE SEQUENCE [LARGE SCALE GENOMIC DNA]</scope>
    <source>
        <strain evidence="2">CCUG 58938</strain>
    </source>
</reference>
<name>A0ABW3K459_9BACT</name>
<sequence length="69" mass="7900">MNTSEISTGTTIKKLTQKMDALLSRYNSARESFTSIRSVIELLNPAPTLMYQPCKSHSVYQNTIYTRLR</sequence>
<dbReference type="Proteomes" id="UP001597112">
    <property type="component" value="Unassembled WGS sequence"/>
</dbReference>
<keyword evidence="2" id="KW-1185">Reference proteome</keyword>
<dbReference type="RefSeq" id="WP_377580496.1">
    <property type="nucleotide sequence ID" value="NZ_JBHTKA010000007.1"/>
</dbReference>
<gene>
    <name evidence="1" type="ORF">ACFQ21_17085</name>
</gene>